<evidence type="ECO:0000256" key="1">
    <source>
        <dbReference type="SAM" id="MobiDB-lite"/>
    </source>
</evidence>
<feature type="compositionally biased region" description="Polar residues" evidence="1">
    <location>
        <begin position="289"/>
        <end position="304"/>
    </location>
</feature>
<feature type="region of interest" description="Disordered" evidence="1">
    <location>
        <begin position="174"/>
        <end position="202"/>
    </location>
</feature>
<organism evidence="2 3">
    <name type="scientific">Lithospermum erythrorhizon</name>
    <name type="common">Purple gromwell</name>
    <name type="synonym">Lithospermum officinale var. erythrorhizon</name>
    <dbReference type="NCBI Taxonomy" id="34254"/>
    <lineage>
        <taxon>Eukaryota</taxon>
        <taxon>Viridiplantae</taxon>
        <taxon>Streptophyta</taxon>
        <taxon>Embryophyta</taxon>
        <taxon>Tracheophyta</taxon>
        <taxon>Spermatophyta</taxon>
        <taxon>Magnoliopsida</taxon>
        <taxon>eudicotyledons</taxon>
        <taxon>Gunneridae</taxon>
        <taxon>Pentapetalae</taxon>
        <taxon>asterids</taxon>
        <taxon>lamiids</taxon>
        <taxon>Boraginales</taxon>
        <taxon>Boraginaceae</taxon>
        <taxon>Boraginoideae</taxon>
        <taxon>Lithospermeae</taxon>
        <taxon>Lithospermum</taxon>
    </lineage>
</organism>
<accession>A0AAV3RRU0</accession>
<gene>
    <name evidence="2" type="ORF">LIER_30127</name>
</gene>
<evidence type="ECO:0000313" key="2">
    <source>
        <dbReference type="EMBL" id="GAA0180547.1"/>
    </source>
</evidence>
<dbReference type="EMBL" id="BAABME010010635">
    <property type="protein sequence ID" value="GAA0180547.1"/>
    <property type="molecule type" value="Genomic_DNA"/>
</dbReference>
<comment type="caution">
    <text evidence="2">The sequence shown here is derived from an EMBL/GenBank/DDBJ whole genome shotgun (WGS) entry which is preliminary data.</text>
</comment>
<protein>
    <submittedName>
        <fullName evidence="2">Uncharacterized protein</fullName>
    </submittedName>
</protein>
<name>A0AAV3RRU0_LITER</name>
<feature type="compositionally biased region" description="Basic and acidic residues" evidence="1">
    <location>
        <begin position="176"/>
        <end position="186"/>
    </location>
</feature>
<proteinExistence type="predicted"/>
<feature type="region of interest" description="Disordered" evidence="1">
    <location>
        <begin position="289"/>
        <end position="308"/>
    </location>
</feature>
<sequence length="357" mass="40012">MKLLGKKHIQYLDDSPKIKSFIKTLNSLPLLLSEGFLKLPKVKKDNKSSRKTEIFKNDNVGLEKRHNKESKVVDDIDINHKMRVKEGNFVDDIIDTNVISPKLNNDIQLEMTQVKKGFIVHDTDKSVKRKDDQLSNGFVLPKVTEGLSDRDGLLKGNFDLAKVINRIKDGVSLNNKGRENYSRDNAPKGSSRTPKKSLEGLSDGNGLFDDNFGSVKVIDDIKDDVFLNIEGRENYSNDNSSKDTFETSKIQLKGLSGDDDFLNNNFDLVKMINFIKDGRSLSINGRENYASDNSSKDTSGNSKTPLKGILKRSSSSRLDLLMEVPSPPPIFKDATTPNNQLRRANSKGRNVSFAFKL</sequence>
<dbReference type="AlphaFoldDB" id="A0AAV3RRU0"/>
<reference evidence="2 3" key="1">
    <citation type="submission" date="2024-01" db="EMBL/GenBank/DDBJ databases">
        <title>The complete chloroplast genome sequence of Lithospermum erythrorhizon: insights into the phylogenetic relationship among Boraginaceae species and the maternal lineages of purple gromwells.</title>
        <authorList>
            <person name="Okada T."/>
            <person name="Watanabe K."/>
        </authorList>
    </citation>
    <scope>NUCLEOTIDE SEQUENCE [LARGE SCALE GENOMIC DNA]</scope>
</reference>
<dbReference type="Proteomes" id="UP001454036">
    <property type="component" value="Unassembled WGS sequence"/>
</dbReference>
<evidence type="ECO:0000313" key="3">
    <source>
        <dbReference type="Proteomes" id="UP001454036"/>
    </source>
</evidence>
<keyword evidence="3" id="KW-1185">Reference proteome</keyword>